<evidence type="ECO:0000256" key="1">
    <source>
        <dbReference type="SAM" id="MobiDB-lite"/>
    </source>
</evidence>
<name>A0AAE3T2K7_9BURK</name>
<sequence length="82" mass="8792">MSRKTATDNPSIAPSGTDPDRIDLRSEAGLREWTRKLDVSEAQLQEAIDAVGDRATDVELHLKGSRSTTNQESVAQTPAGNG</sequence>
<feature type="region of interest" description="Disordered" evidence="1">
    <location>
        <begin position="60"/>
        <end position="82"/>
    </location>
</feature>
<organism evidence="2 3">
    <name type="scientific">Xenophilus arseniciresistens</name>
    <dbReference type="NCBI Taxonomy" id="1283306"/>
    <lineage>
        <taxon>Bacteria</taxon>
        <taxon>Pseudomonadati</taxon>
        <taxon>Pseudomonadota</taxon>
        <taxon>Betaproteobacteria</taxon>
        <taxon>Burkholderiales</taxon>
        <taxon>Comamonadaceae</taxon>
        <taxon>Xenophilus</taxon>
    </lineage>
</organism>
<keyword evidence="3" id="KW-1185">Reference proteome</keyword>
<accession>A0AAE3T2K7</accession>
<feature type="region of interest" description="Disordered" evidence="1">
    <location>
        <begin position="1"/>
        <end position="24"/>
    </location>
</feature>
<protein>
    <submittedName>
        <fullName evidence="2">DUF3606 domain-containing protein</fullName>
    </submittedName>
</protein>
<evidence type="ECO:0000313" key="2">
    <source>
        <dbReference type="EMBL" id="MDA7419166.1"/>
    </source>
</evidence>
<dbReference type="RefSeq" id="WP_271430365.1">
    <property type="nucleotide sequence ID" value="NZ_JAQIPB010000014.1"/>
</dbReference>
<feature type="compositionally biased region" description="Polar residues" evidence="1">
    <location>
        <begin position="65"/>
        <end position="82"/>
    </location>
</feature>
<reference evidence="2" key="1">
    <citation type="submission" date="2023-01" db="EMBL/GenBank/DDBJ databases">
        <title>Xenophilus mangrovi sp. nov., isolated from soil of Mangrove nature reserve.</title>
        <authorList>
            <person name="Xu S."/>
            <person name="Liu Z."/>
            <person name="Xu Y."/>
        </authorList>
    </citation>
    <scope>NUCLEOTIDE SEQUENCE</scope>
    <source>
        <strain evidence="2">YW8</strain>
    </source>
</reference>
<dbReference type="EMBL" id="JAQIPB010000014">
    <property type="protein sequence ID" value="MDA7419166.1"/>
    <property type="molecule type" value="Genomic_DNA"/>
</dbReference>
<dbReference type="Proteomes" id="UP001212602">
    <property type="component" value="Unassembled WGS sequence"/>
</dbReference>
<evidence type="ECO:0000313" key="3">
    <source>
        <dbReference type="Proteomes" id="UP001212602"/>
    </source>
</evidence>
<comment type="caution">
    <text evidence="2">The sequence shown here is derived from an EMBL/GenBank/DDBJ whole genome shotgun (WGS) entry which is preliminary data.</text>
</comment>
<dbReference type="Pfam" id="PF12244">
    <property type="entry name" value="DUF3606"/>
    <property type="match status" value="1"/>
</dbReference>
<dbReference type="InterPro" id="IPR022037">
    <property type="entry name" value="DUF3606"/>
</dbReference>
<gene>
    <name evidence="2" type="ORF">PGB34_22565</name>
</gene>
<dbReference type="AlphaFoldDB" id="A0AAE3T2K7"/>
<proteinExistence type="predicted"/>